<protein>
    <recommendedName>
        <fullName evidence="6">Thiol peroxidase</fullName>
        <shortName evidence="6">Tpx</shortName>
        <ecNumber evidence="6">1.11.1.24</ecNumber>
    </recommendedName>
    <alternativeName>
        <fullName evidence="6">Peroxiredoxin tpx</fullName>
        <shortName evidence="6">Prx</shortName>
    </alternativeName>
    <alternativeName>
        <fullName evidence="6">Thioredoxin peroxidase</fullName>
    </alternativeName>
    <alternativeName>
        <fullName evidence="6">Thioredoxin-dependent peroxiredoxin</fullName>
    </alternativeName>
</protein>
<evidence type="ECO:0000313" key="9">
    <source>
        <dbReference type="Proteomes" id="UP001259982"/>
    </source>
</evidence>
<keyword evidence="4 6" id="KW-1015">Disulfide bond</keyword>
<evidence type="ECO:0000256" key="2">
    <source>
        <dbReference type="ARBA" id="ARBA00022862"/>
    </source>
</evidence>
<dbReference type="InterPro" id="IPR050455">
    <property type="entry name" value="Tpx_Peroxidase_subfamily"/>
</dbReference>
<evidence type="ECO:0000256" key="1">
    <source>
        <dbReference type="ARBA" id="ARBA00022559"/>
    </source>
</evidence>
<accession>A0ABU3B6I7</accession>
<dbReference type="RefSeq" id="WP_311657551.1">
    <property type="nucleotide sequence ID" value="NZ_JAVRHY010000003.1"/>
</dbReference>
<dbReference type="InterPro" id="IPR002065">
    <property type="entry name" value="TPX"/>
</dbReference>
<keyword evidence="2 6" id="KW-0049">Antioxidant</keyword>
<dbReference type="EC" id="1.11.1.24" evidence="6"/>
<keyword evidence="9" id="KW-1185">Reference proteome</keyword>
<comment type="catalytic activity">
    <reaction evidence="6">
        <text>a hydroperoxide + [thioredoxin]-dithiol = an alcohol + [thioredoxin]-disulfide + H2O</text>
        <dbReference type="Rhea" id="RHEA:62620"/>
        <dbReference type="Rhea" id="RHEA-COMP:10698"/>
        <dbReference type="Rhea" id="RHEA-COMP:10700"/>
        <dbReference type="ChEBI" id="CHEBI:15377"/>
        <dbReference type="ChEBI" id="CHEBI:29950"/>
        <dbReference type="ChEBI" id="CHEBI:30879"/>
        <dbReference type="ChEBI" id="CHEBI:35924"/>
        <dbReference type="ChEBI" id="CHEBI:50058"/>
        <dbReference type="EC" id="1.11.1.24"/>
    </reaction>
</comment>
<comment type="caution">
    <text evidence="8">The sequence shown here is derived from an EMBL/GenBank/DDBJ whole genome shotgun (WGS) entry which is preliminary data.</text>
</comment>
<evidence type="ECO:0000256" key="4">
    <source>
        <dbReference type="ARBA" id="ARBA00023157"/>
    </source>
</evidence>
<comment type="similarity">
    <text evidence="6">Belongs to the peroxiredoxin family. Tpx subfamily.</text>
</comment>
<dbReference type="PROSITE" id="PS51352">
    <property type="entry name" value="THIOREDOXIN_2"/>
    <property type="match status" value="1"/>
</dbReference>
<organism evidence="8 9">
    <name type="scientific">Spectribacter acetivorans</name>
    <dbReference type="NCBI Taxonomy" id="3075603"/>
    <lineage>
        <taxon>Bacteria</taxon>
        <taxon>Pseudomonadati</taxon>
        <taxon>Pseudomonadota</taxon>
        <taxon>Gammaproteobacteria</taxon>
        <taxon>Salinisphaerales</taxon>
        <taxon>Salinisphaeraceae</taxon>
        <taxon>Spectribacter</taxon>
    </lineage>
</organism>
<dbReference type="PANTHER" id="PTHR43110:SF1">
    <property type="entry name" value="THIOL PEROXIDASE"/>
    <property type="match status" value="1"/>
</dbReference>
<dbReference type="NCBIfam" id="NF001808">
    <property type="entry name" value="PRK00522.1"/>
    <property type="match status" value="1"/>
</dbReference>
<dbReference type="PROSITE" id="PS01265">
    <property type="entry name" value="TPX"/>
    <property type="match status" value="1"/>
</dbReference>
<sequence>MAQVTFQGNPINTAGDLPAAGARAPDFRLTAGDMSDKSLADFAGKKKVLNIFPSVDTDVCAKSVREFNERAGSHPGVAMLQISADLPFAQGRFCSSNGLDNVTSLSMLRDKSFAQDYGTLITEGPLAGLSARAVVVVDENDQVIHSELVPEIGQEPDYEAAIKALG</sequence>
<dbReference type="GO" id="GO:0004601">
    <property type="term" value="F:peroxidase activity"/>
    <property type="evidence" value="ECO:0007669"/>
    <property type="project" value="UniProtKB-KW"/>
</dbReference>
<dbReference type="EMBL" id="JAVRHY010000003">
    <property type="protein sequence ID" value="MDT0617675.1"/>
    <property type="molecule type" value="Genomic_DNA"/>
</dbReference>
<evidence type="ECO:0000313" key="8">
    <source>
        <dbReference type="EMBL" id="MDT0617675.1"/>
    </source>
</evidence>
<dbReference type="InterPro" id="IPR036249">
    <property type="entry name" value="Thioredoxin-like_sf"/>
</dbReference>
<dbReference type="InterPro" id="IPR013766">
    <property type="entry name" value="Thioredoxin_domain"/>
</dbReference>
<reference evidence="8 9" key="1">
    <citation type="submission" date="2023-09" db="EMBL/GenBank/DDBJ databases">
        <authorList>
            <person name="Rey-Velasco X."/>
        </authorList>
    </citation>
    <scope>NUCLEOTIDE SEQUENCE [LARGE SCALE GENOMIC DNA]</scope>
    <source>
        <strain evidence="8 9">P385</strain>
    </source>
</reference>
<comment type="function">
    <text evidence="6">Thiol-specific peroxidase that catalyzes the reduction of hydrogen peroxide and organic hydroperoxides to water and alcohols, respectively. Plays a role in cell protection against oxidative stress by detoxifying peroxides.</text>
</comment>
<dbReference type="InterPro" id="IPR013740">
    <property type="entry name" value="Redoxin"/>
</dbReference>
<evidence type="ECO:0000259" key="7">
    <source>
        <dbReference type="PROSITE" id="PS51352"/>
    </source>
</evidence>
<evidence type="ECO:0000256" key="3">
    <source>
        <dbReference type="ARBA" id="ARBA00023002"/>
    </source>
</evidence>
<proteinExistence type="inferred from homology"/>
<feature type="active site" description="Cysteine sulfenic acid (-SOH) intermediate" evidence="6">
    <location>
        <position position="60"/>
    </location>
</feature>
<comment type="subunit">
    <text evidence="6">Homodimer.</text>
</comment>
<dbReference type="HAMAP" id="MF_00269">
    <property type="entry name" value="Tpx"/>
    <property type="match status" value="1"/>
</dbReference>
<evidence type="ECO:0000256" key="5">
    <source>
        <dbReference type="ARBA" id="ARBA00023284"/>
    </source>
</evidence>
<dbReference type="Pfam" id="PF08534">
    <property type="entry name" value="Redoxin"/>
    <property type="match status" value="1"/>
</dbReference>
<gene>
    <name evidence="6 8" type="primary">tpx</name>
    <name evidence="8" type="ORF">RM531_04245</name>
</gene>
<comment type="miscellaneous">
    <text evidence="6">The active site is a conserved redox-active cysteine residue, the peroxidatic cysteine (C(P)), which makes the nucleophilic attack on the peroxide substrate. The peroxide oxidizes the C(P)-SH to cysteine sulfenic acid (C(P)-SOH), which then reacts with another cysteine residue, the resolving cysteine (C(R)), to form a disulfide bridge. The disulfide is subsequently reduced by an appropriate electron donor to complete the catalytic cycle. In this atypical 2-Cys peroxiredoxin, C(R) is present in the same subunit to form an intramolecular disulfide. The disulfide is subsequently reduced by thioredoxin.</text>
</comment>
<dbReference type="Gene3D" id="3.40.30.10">
    <property type="entry name" value="Glutaredoxin"/>
    <property type="match status" value="1"/>
</dbReference>
<dbReference type="Proteomes" id="UP001259982">
    <property type="component" value="Unassembled WGS sequence"/>
</dbReference>
<keyword evidence="5 6" id="KW-0676">Redox-active center</keyword>
<feature type="disulfide bond" description="Redox-active" evidence="6">
    <location>
        <begin position="60"/>
        <end position="94"/>
    </location>
</feature>
<keyword evidence="1 6" id="KW-0575">Peroxidase</keyword>
<feature type="domain" description="Thioredoxin" evidence="7">
    <location>
        <begin position="18"/>
        <end position="166"/>
    </location>
</feature>
<evidence type="ECO:0000256" key="6">
    <source>
        <dbReference type="HAMAP-Rule" id="MF_00269"/>
    </source>
</evidence>
<keyword evidence="3 6" id="KW-0560">Oxidoreductase</keyword>
<dbReference type="SUPFAM" id="SSF52833">
    <property type="entry name" value="Thioredoxin-like"/>
    <property type="match status" value="1"/>
</dbReference>
<dbReference type="InterPro" id="IPR018219">
    <property type="entry name" value="Tpx_CS"/>
</dbReference>
<dbReference type="PANTHER" id="PTHR43110">
    <property type="entry name" value="THIOL PEROXIDASE"/>
    <property type="match status" value="1"/>
</dbReference>
<dbReference type="CDD" id="cd03014">
    <property type="entry name" value="PRX_Atyp2cys"/>
    <property type="match status" value="1"/>
</dbReference>
<name>A0ABU3B6I7_9GAMM</name>